<feature type="compositionally biased region" description="Polar residues" evidence="1">
    <location>
        <begin position="24"/>
        <end position="39"/>
    </location>
</feature>
<feature type="region of interest" description="Disordered" evidence="1">
    <location>
        <begin position="24"/>
        <end position="47"/>
    </location>
</feature>
<dbReference type="EMBL" id="JANPWB010000016">
    <property type="protein sequence ID" value="KAJ1082506.1"/>
    <property type="molecule type" value="Genomic_DNA"/>
</dbReference>
<evidence type="ECO:0000313" key="3">
    <source>
        <dbReference type="Proteomes" id="UP001066276"/>
    </source>
</evidence>
<feature type="compositionally biased region" description="Polar residues" evidence="1">
    <location>
        <begin position="253"/>
        <end position="270"/>
    </location>
</feature>
<sequence length="342" mass="37245">MHDPPLIDLSDTCATVSSTEPVACEGSTNLAQPSNTTQGGKEHSENPTAILKQCITISSSSLAEMEAYPSSNPQRSRFLAKQDQAMGTVLGCLEDAKVQADPSLEAKLKEYRSVSREVGASWQAHLSTMDSRSAAIYYHADKQETQVDLLNVLAVHIVSIDKKLQGLSDLIRRVQTHSYTQQVLCQCVSTGDNSPKTIEIINEILTEIMAQAPRSHDGLCRSEGYLHDNYLEKNGTDSENRNPQVTCFSQQEENLSSSGCSKDSNTQATSPIKEGIVGEVSNTSAANKVSLTKREKKQQMKAQKKAKVAQQNSIWTSFAKSISTQGKDSEGKDKGDLEDSSI</sequence>
<feature type="region of interest" description="Disordered" evidence="1">
    <location>
        <begin position="253"/>
        <end position="274"/>
    </location>
</feature>
<feature type="compositionally biased region" description="Basic and acidic residues" evidence="1">
    <location>
        <begin position="327"/>
        <end position="342"/>
    </location>
</feature>
<comment type="caution">
    <text evidence="2">The sequence shown here is derived from an EMBL/GenBank/DDBJ whole genome shotgun (WGS) entry which is preliminary data.</text>
</comment>
<dbReference type="AlphaFoldDB" id="A0AAV7KSR5"/>
<feature type="compositionally biased region" description="Polar residues" evidence="1">
    <location>
        <begin position="312"/>
        <end position="326"/>
    </location>
</feature>
<proteinExistence type="predicted"/>
<accession>A0AAV7KSR5</accession>
<keyword evidence="3" id="KW-1185">Reference proteome</keyword>
<gene>
    <name evidence="2" type="ORF">NDU88_002671</name>
</gene>
<reference evidence="2" key="1">
    <citation type="journal article" date="2022" name="bioRxiv">
        <title>Sequencing and chromosome-scale assembly of the giantPleurodeles waltlgenome.</title>
        <authorList>
            <person name="Brown T."/>
            <person name="Elewa A."/>
            <person name="Iarovenko S."/>
            <person name="Subramanian E."/>
            <person name="Araus A.J."/>
            <person name="Petzold A."/>
            <person name="Susuki M."/>
            <person name="Suzuki K.-i.T."/>
            <person name="Hayashi T."/>
            <person name="Toyoda A."/>
            <person name="Oliveira C."/>
            <person name="Osipova E."/>
            <person name="Leigh N.D."/>
            <person name="Simon A."/>
            <person name="Yun M.H."/>
        </authorList>
    </citation>
    <scope>NUCLEOTIDE SEQUENCE</scope>
    <source>
        <strain evidence="2">20211129_DDA</strain>
        <tissue evidence="2">Liver</tissue>
    </source>
</reference>
<dbReference type="Proteomes" id="UP001066276">
    <property type="component" value="Chromosome 12"/>
</dbReference>
<evidence type="ECO:0000256" key="1">
    <source>
        <dbReference type="SAM" id="MobiDB-lite"/>
    </source>
</evidence>
<evidence type="ECO:0000313" key="2">
    <source>
        <dbReference type="EMBL" id="KAJ1082506.1"/>
    </source>
</evidence>
<name>A0AAV7KSR5_PLEWA</name>
<protein>
    <submittedName>
        <fullName evidence="2">Uncharacterized protein</fullName>
    </submittedName>
</protein>
<organism evidence="2 3">
    <name type="scientific">Pleurodeles waltl</name>
    <name type="common">Iberian ribbed newt</name>
    <dbReference type="NCBI Taxonomy" id="8319"/>
    <lineage>
        <taxon>Eukaryota</taxon>
        <taxon>Metazoa</taxon>
        <taxon>Chordata</taxon>
        <taxon>Craniata</taxon>
        <taxon>Vertebrata</taxon>
        <taxon>Euteleostomi</taxon>
        <taxon>Amphibia</taxon>
        <taxon>Batrachia</taxon>
        <taxon>Caudata</taxon>
        <taxon>Salamandroidea</taxon>
        <taxon>Salamandridae</taxon>
        <taxon>Pleurodelinae</taxon>
        <taxon>Pleurodeles</taxon>
    </lineage>
</organism>
<feature type="region of interest" description="Disordered" evidence="1">
    <location>
        <begin position="290"/>
        <end position="342"/>
    </location>
</feature>